<name>A0A9X7CNX8_BACCE</name>
<sequence>MIQLIKENTQLRCSLYSDGDSKLINIKNEMTSFVISSESSYYDAVYVLTRDLHETISDEGGFSKHFVLIFNKVKLDKQKK</sequence>
<dbReference type="Proteomes" id="UP000224203">
    <property type="component" value="Unassembled WGS sequence"/>
</dbReference>
<organism evidence="1 2">
    <name type="scientific">Bacillus cereus</name>
    <dbReference type="NCBI Taxonomy" id="1396"/>
    <lineage>
        <taxon>Bacteria</taxon>
        <taxon>Bacillati</taxon>
        <taxon>Bacillota</taxon>
        <taxon>Bacilli</taxon>
        <taxon>Bacillales</taxon>
        <taxon>Bacillaceae</taxon>
        <taxon>Bacillus</taxon>
        <taxon>Bacillus cereus group</taxon>
    </lineage>
</organism>
<evidence type="ECO:0000313" key="1">
    <source>
        <dbReference type="EMBL" id="PGS79355.1"/>
    </source>
</evidence>
<proteinExistence type="predicted"/>
<dbReference type="AlphaFoldDB" id="A0A9X7CNX8"/>
<gene>
    <name evidence="1" type="ORF">COC69_12425</name>
</gene>
<dbReference type="EMBL" id="NULI01000062">
    <property type="protein sequence ID" value="PGS79355.1"/>
    <property type="molecule type" value="Genomic_DNA"/>
</dbReference>
<comment type="caution">
    <text evidence="1">The sequence shown here is derived from an EMBL/GenBank/DDBJ whole genome shotgun (WGS) entry which is preliminary data.</text>
</comment>
<evidence type="ECO:0000313" key="2">
    <source>
        <dbReference type="Proteomes" id="UP000224203"/>
    </source>
</evidence>
<protein>
    <submittedName>
        <fullName evidence="1">Uncharacterized protein</fullName>
    </submittedName>
</protein>
<reference evidence="1 2" key="1">
    <citation type="submission" date="2017-09" db="EMBL/GenBank/DDBJ databases">
        <title>Large-scale bioinformatics analysis of Bacillus genomes uncovers conserved roles of natural products in bacterial physiology.</title>
        <authorList>
            <consortium name="Agbiome Team Llc"/>
            <person name="Bleich R.M."/>
            <person name="Grubbs K.J."/>
            <person name="Santa Maria K.C."/>
            <person name="Allen S.E."/>
            <person name="Farag S."/>
            <person name="Shank E.A."/>
            <person name="Bowers A."/>
        </authorList>
    </citation>
    <scope>NUCLEOTIDE SEQUENCE [LARGE SCALE GENOMIC DNA]</scope>
    <source>
        <strain evidence="1 2">AFS041711</strain>
    </source>
</reference>
<accession>A0A9X7CNX8</accession>